<dbReference type="Proteomes" id="UP001149074">
    <property type="component" value="Unassembled WGS sequence"/>
</dbReference>
<evidence type="ECO:0000313" key="2">
    <source>
        <dbReference type="EMBL" id="KAJ5089692.1"/>
    </source>
</evidence>
<reference evidence="2" key="2">
    <citation type="journal article" date="2023" name="IMA Fungus">
        <title>Comparative genomic study of the Penicillium genus elucidates a diverse pangenome and 15 lateral gene transfer events.</title>
        <authorList>
            <person name="Petersen C."/>
            <person name="Sorensen T."/>
            <person name="Nielsen M.R."/>
            <person name="Sondergaard T.E."/>
            <person name="Sorensen J.L."/>
            <person name="Fitzpatrick D.A."/>
            <person name="Frisvad J.C."/>
            <person name="Nielsen K.L."/>
        </authorList>
    </citation>
    <scope>NUCLEOTIDE SEQUENCE</scope>
    <source>
        <strain evidence="2">IBT 30761</strain>
    </source>
</reference>
<keyword evidence="3" id="KW-1185">Reference proteome</keyword>
<feature type="compositionally biased region" description="Pro residues" evidence="1">
    <location>
        <begin position="69"/>
        <end position="82"/>
    </location>
</feature>
<dbReference type="GeneID" id="81359847"/>
<organism evidence="2 3">
    <name type="scientific">Penicillium argentinense</name>
    <dbReference type="NCBI Taxonomy" id="1131581"/>
    <lineage>
        <taxon>Eukaryota</taxon>
        <taxon>Fungi</taxon>
        <taxon>Dikarya</taxon>
        <taxon>Ascomycota</taxon>
        <taxon>Pezizomycotina</taxon>
        <taxon>Eurotiomycetes</taxon>
        <taxon>Eurotiomycetidae</taxon>
        <taxon>Eurotiales</taxon>
        <taxon>Aspergillaceae</taxon>
        <taxon>Penicillium</taxon>
    </lineage>
</organism>
<name>A0A9W9EXC4_9EURO</name>
<proteinExistence type="predicted"/>
<reference evidence="2" key="1">
    <citation type="submission" date="2022-11" db="EMBL/GenBank/DDBJ databases">
        <authorList>
            <person name="Petersen C."/>
        </authorList>
    </citation>
    <scope>NUCLEOTIDE SEQUENCE</scope>
    <source>
        <strain evidence="2">IBT 30761</strain>
    </source>
</reference>
<comment type="caution">
    <text evidence="2">The sequence shown here is derived from an EMBL/GenBank/DDBJ whole genome shotgun (WGS) entry which is preliminary data.</text>
</comment>
<dbReference type="AlphaFoldDB" id="A0A9W9EXC4"/>
<dbReference type="RefSeq" id="XP_056471674.1">
    <property type="nucleotide sequence ID" value="XM_056620868.1"/>
</dbReference>
<sequence>MLQIDPVQRVFLNFYAAISYELLGQTAHLYSSTKISLLNTALDCFAECAIALPQPIPLPKLPKIEKSPASPPPRWPTTPPRTPRQNLALFDGGFFNSPGRDSLVRSITRLIDVTMWDLDDDVFIDDAESRLQTPFTLALSPLAKRPATRAEKDRLFRIRLSPTRKCLQESPDPVKPKSLMPSPLRVSKARDTPVLSVVKPKEVDSSSSQNRNSIRPRPPPLPLRIIPASELNIDRQKQRARKPPPSSPTPDPRASAPRTPPKKTKQPEEPAVEPADAITPSSAAKNVRYNRGIEILRSQITSNITSIQEHVDHVSELQRSRRSRKMQRSISFWSFDPIKSHEDENEKKYAEPVLDQFGNILVKETKEERIARLRSEGWKTVGLRSPRATWKGARYYQEFCAMVMSEMTLDQ</sequence>
<gene>
    <name evidence="2" type="ORF">N7532_008376</name>
</gene>
<dbReference type="EMBL" id="JAPQKI010000009">
    <property type="protein sequence ID" value="KAJ5089692.1"/>
    <property type="molecule type" value="Genomic_DNA"/>
</dbReference>
<accession>A0A9W9EXC4</accession>
<evidence type="ECO:0000256" key="1">
    <source>
        <dbReference type="SAM" id="MobiDB-lite"/>
    </source>
</evidence>
<feature type="region of interest" description="Disordered" evidence="1">
    <location>
        <begin position="61"/>
        <end position="83"/>
    </location>
</feature>
<feature type="region of interest" description="Disordered" evidence="1">
    <location>
        <begin position="162"/>
        <end position="280"/>
    </location>
</feature>
<evidence type="ECO:0000313" key="3">
    <source>
        <dbReference type="Proteomes" id="UP001149074"/>
    </source>
</evidence>
<dbReference type="OrthoDB" id="3641178at2759"/>
<protein>
    <submittedName>
        <fullName evidence="2">Uncharacterized protein</fullName>
    </submittedName>
</protein>